<evidence type="ECO:0000256" key="2">
    <source>
        <dbReference type="ARBA" id="ARBA00022692"/>
    </source>
</evidence>
<feature type="transmembrane region" description="Helical" evidence="5">
    <location>
        <begin position="18"/>
        <end position="39"/>
    </location>
</feature>
<dbReference type="PANTHER" id="PTHR37422:SF13">
    <property type="entry name" value="LIPOPOLYSACCHARIDE BIOSYNTHESIS PROTEIN PA4999-RELATED"/>
    <property type="match status" value="1"/>
</dbReference>
<feature type="transmembrane region" description="Helical" evidence="5">
    <location>
        <begin position="381"/>
        <end position="401"/>
    </location>
</feature>
<dbReference type="EMBL" id="CAEZSC010000031">
    <property type="protein sequence ID" value="CAB4534359.1"/>
    <property type="molecule type" value="Genomic_DNA"/>
</dbReference>
<feature type="transmembrane region" description="Helical" evidence="5">
    <location>
        <begin position="177"/>
        <end position="194"/>
    </location>
</feature>
<comment type="subcellular location">
    <subcellularLocation>
        <location evidence="1">Membrane</location>
        <topology evidence="1">Multi-pass membrane protein</topology>
    </subcellularLocation>
</comment>
<keyword evidence="4 5" id="KW-0472">Membrane</keyword>
<keyword evidence="3 5" id="KW-1133">Transmembrane helix</keyword>
<dbReference type="GO" id="GO:0016020">
    <property type="term" value="C:membrane"/>
    <property type="evidence" value="ECO:0007669"/>
    <property type="project" value="UniProtKB-SubCell"/>
</dbReference>
<keyword evidence="2 5" id="KW-0812">Transmembrane</keyword>
<organism evidence="7">
    <name type="scientific">freshwater metagenome</name>
    <dbReference type="NCBI Taxonomy" id="449393"/>
    <lineage>
        <taxon>unclassified sequences</taxon>
        <taxon>metagenomes</taxon>
        <taxon>ecological metagenomes</taxon>
    </lineage>
</organism>
<feature type="transmembrane region" description="Helical" evidence="5">
    <location>
        <begin position="223"/>
        <end position="243"/>
    </location>
</feature>
<dbReference type="AlphaFoldDB" id="A0A6J6B7M5"/>
<sequence length="605" mass="67412">MVPLILLSMLNRVRNNRLLLLTGALFLALATVHIPISVFPHAFDKNSSVEFLTLILIAAIFAAIVLIKRDRFVFSGHGVQAIWILMAVLVLSTFLSSDPISSLTGDSGRYAGVISLLCLLVVAIYHAQFSEGAIKRIISLYLSAVWVVGVLGILQHFKVIDFPGDIGVTSTLGNMDFFAAFLGTSFPLFLYLLIESTKRTRIVIGLAALTSLYALYLPGRRQAYVDLALTLILFLIYLVRRFIPRLDFSLNVKTIFLTLGFIIWIEGIFLMPFIGKSVPLLGNDPQVQIRGRFWVAALNQFMSHPLFGVGPDQYGNHYEQYRTLEDVNLFPTILSNDAHASTVQTLATLGIVGAAAFILLLVVLVRSILILMARNPERKKYYGALTLYFFIFLTNSAISPITLPNKFIFWALAGYVVGSAYRSERSDEESSSIRWNVIGIQSFVVIAAASSLFVGANFAAAQLNYMKSFERHFAEPTAKISYNPSPWLPCPLFYENEYAIIENQGLEALTVFAKKRIEQHPRCVGPRLFISKVDYNNGNLADMRKQIMALSKLAPSRLDFLNTANAYAARVGDTQLQQKVVIQMQKAGIITFERKKSDTSTAEKK</sequence>
<dbReference type="InterPro" id="IPR051533">
    <property type="entry name" value="WaaL-like"/>
</dbReference>
<feature type="transmembrane region" description="Helical" evidence="5">
    <location>
        <begin position="435"/>
        <end position="460"/>
    </location>
</feature>
<feature type="transmembrane region" description="Helical" evidence="5">
    <location>
        <begin position="255"/>
        <end position="275"/>
    </location>
</feature>
<evidence type="ECO:0000256" key="1">
    <source>
        <dbReference type="ARBA" id="ARBA00004141"/>
    </source>
</evidence>
<name>A0A6J6B7M5_9ZZZZ</name>
<evidence type="ECO:0000256" key="3">
    <source>
        <dbReference type="ARBA" id="ARBA00022989"/>
    </source>
</evidence>
<feature type="transmembrane region" description="Helical" evidence="5">
    <location>
        <begin position="79"/>
        <end position="96"/>
    </location>
</feature>
<dbReference type="PANTHER" id="PTHR37422">
    <property type="entry name" value="TEICHURONIC ACID BIOSYNTHESIS PROTEIN TUAE"/>
    <property type="match status" value="1"/>
</dbReference>
<feature type="transmembrane region" description="Helical" evidence="5">
    <location>
        <begin position="51"/>
        <end position="67"/>
    </location>
</feature>
<evidence type="ECO:0000259" key="6">
    <source>
        <dbReference type="Pfam" id="PF04932"/>
    </source>
</evidence>
<feature type="domain" description="O-antigen ligase-related" evidence="6">
    <location>
        <begin position="206"/>
        <end position="358"/>
    </location>
</feature>
<protein>
    <submittedName>
        <fullName evidence="7">Unannotated protein</fullName>
    </submittedName>
</protein>
<feature type="transmembrane region" description="Helical" evidence="5">
    <location>
        <begin position="137"/>
        <end position="157"/>
    </location>
</feature>
<gene>
    <name evidence="7" type="ORF">UFOPK1380_00645</name>
</gene>
<reference evidence="7" key="1">
    <citation type="submission" date="2020-05" db="EMBL/GenBank/DDBJ databases">
        <authorList>
            <person name="Chiriac C."/>
            <person name="Salcher M."/>
            <person name="Ghai R."/>
            <person name="Kavagutti S V."/>
        </authorList>
    </citation>
    <scope>NUCLEOTIDE SEQUENCE</scope>
</reference>
<feature type="transmembrane region" description="Helical" evidence="5">
    <location>
        <begin position="201"/>
        <end position="217"/>
    </location>
</feature>
<dbReference type="Pfam" id="PF04932">
    <property type="entry name" value="Wzy_C"/>
    <property type="match status" value="1"/>
</dbReference>
<dbReference type="InterPro" id="IPR007016">
    <property type="entry name" value="O-antigen_ligase-rel_domated"/>
</dbReference>
<accession>A0A6J6B7M5</accession>
<proteinExistence type="predicted"/>
<feature type="transmembrane region" description="Helical" evidence="5">
    <location>
        <begin position="346"/>
        <end position="369"/>
    </location>
</feature>
<evidence type="ECO:0000313" key="7">
    <source>
        <dbReference type="EMBL" id="CAB4534359.1"/>
    </source>
</evidence>
<feature type="transmembrane region" description="Helical" evidence="5">
    <location>
        <begin position="108"/>
        <end position="125"/>
    </location>
</feature>
<evidence type="ECO:0000256" key="5">
    <source>
        <dbReference type="SAM" id="Phobius"/>
    </source>
</evidence>
<evidence type="ECO:0000256" key="4">
    <source>
        <dbReference type="ARBA" id="ARBA00023136"/>
    </source>
</evidence>